<gene>
    <name evidence="2" type="ORF">SEML1_0200</name>
</gene>
<feature type="region of interest" description="Disordered" evidence="1">
    <location>
        <begin position="347"/>
        <end position="373"/>
    </location>
</feature>
<sequence length="373" mass="41341">MVYSGDYIAVTESGGLLPRSMREGNGAQKEGSSSGGLIHFTGDSTRCFYGDSCFGITIDDVVKKTPYLFYEPGIVIDNNGQGHSNDRAGAAQERCGTWQQGMYGTSQRMSKVVLGKHGGRMPEFVQARLDSAATRAAEGLAGADIGIGERNNFSFAASEDKETAANYTYELGDDLFAICRMEDDGNVRAHVDTETVFMPVSYKQVNFLEKSRELNEVGMGKYEFTLENLDKFNKGAVVFWAEEIAEKAGFSEEAFSRLVQYGKLDLGYSSLGEIYVGVWRAKIPNITIRDVDDGIRDIVVDRVQALPGEQRDKLLNRCYLKFMLQGSLDESFPFSEDELIHAHERVEARKKQDENQDVPKKGFPDGFDGGMAF</sequence>
<organism evidence="2 3">
    <name type="scientific">Candidatus Southlakia epibionticum</name>
    <dbReference type="NCBI Taxonomy" id="3043284"/>
    <lineage>
        <taxon>Bacteria</taxon>
        <taxon>Candidatus Saccharimonadota</taxon>
        <taxon>Candidatus Saccharimonadia</taxon>
        <taxon>Candidatus Saccharimonadales</taxon>
        <taxon>Candidatus Saccharimonadaceae</taxon>
        <taxon>Candidatus Southlakia</taxon>
    </lineage>
</organism>
<keyword evidence="3" id="KW-1185">Reference proteome</keyword>
<proteinExistence type="predicted"/>
<evidence type="ECO:0000313" key="2">
    <source>
        <dbReference type="EMBL" id="WIO45830.1"/>
    </source>
</evidence>
<name>A0ABY8WVV4_9BACT</name>
<evidence type="ECO:0000256" key="1">
    <source>
        <dbReference type="SAM" id="MobiDB-lite"/>
    </source>
</evidence>
<evidence type="ECO:0000313" key="3">
    <source>
        <dbReference type="Proteomes" id="UP001177295"/>
    </source>
</evidence>
<protein>
    <submittedName>
        <fullName evidence="2">Uncharacterized protein</fullName>
    </submittedName>
</protein>
<reference evidence="2 3" key="1">
    <citation type="journal article" date="2023" name="Cell">
        <title>Genetic manipulation of Patescibacteria provides mechanistic insights into microbial dark matter and the epibiotic lifestyle.</title>
        <authorList>
            <person name="Wang Y."/>
            <person name="Gallagher L.A."/>
            <person name="Andrade P.A."/>
            <person name="Liu A."/>
            <person name="Humphreys I.R."/>
            <person name="Turkarslan S."/>
            <person name="Cutler K.J."/>
            <person name="Arrieta-Ortiz M.L."/>
            <person name="Li Y."/>
            <person name="Radey M.C."/>
            <person name="McLean J.S."/>
            <person name="Cong Q."/>
            <person name="Baker D."/>
            <person name="Baliga N.S."/>
            <person name="Peterson S.B."/>
            <person name="Mougous J.D."/>
        </authorList>
    </citation>
    <scope>NUCLEOTIDE SEQUENCE [LARGE SCALE GENOMIC DNA]</scope>
    <source>
        <strain evidence="2 3">ML1</strain>
    </source>
</reference>
<dbReference type="Proteomes" id="UP001177295">
    <property type="component" value="Chromosome"/>
</dbReference>
<feature type="compositionally biased region" description="Basic and acidic residues" evidence="1">
    <location>
        <begin position="347"/>
        <end position="363"/>
    </location>
</feature>
<dbReference type="EMBL" id="CP124550">
    <property type="protein sequence ID" value="WIO45830.1"/>
    <property type="molecule type" value="Genomic_DNA"/>
</dbReference>
<accession>A0ABY8WVV4</accession>